<dbReference type="FunFam" id="3.40.50.300:FF:000489">
    <property type="entry name" value="Primosome assembly protein PriA"/>
    <property type="match status" value="1"/>
</dbReference>
<feature type="transmembrane region" description="Helical" evidence="13">
    <location>
        <begin position="81"/>
        <end position="98"/>
    </location>
</feature>
<dbReference type="SUPFAM" id="SSF52540">
    <property type="entry name" value="P-loop containing nucleoside triphosphate hydrolases"/>
    <property type="match status" value="2"/>
</dbReference>
<dbReference type="PANTHER" id="PTHR30580:SF0">
    <property type="entry name" value="PRIMOSOMAL PROTEIN N"/>
    <property type="match status" value="1"/>
</dbReference>
<evidence type="ECO:0000256" key="2">
    <source>
        <dbReference type="ARBA" id="ARBA00022705"/>
    </source>
</evidence>
<comment type="catalytic activity">
    <reaction evidence="12">
        <text>ATP + H2O = ADP + phosphate + H(+)</text>
        <dbReference type="Rhea" id="RHEA:13065"/>
        <dbReference type="ChEBI" id="CHEBI:15377"/>
        <dbReference type="ChEBI" id="CHEBI:15378"/>
        <dbReference type="ChEBI" id="CHEBI:30616"/>
        <dbReference type="ChEBI" id="CHEBI:43474"/>
        <dbReference type="ChEBI" id="CHEBI:456216"/>
        <dbReference type="EC" id="5.6.2.4"/>
    </reaction>
</comment>
<dbReference type="Pfam" id="PF00270">
    <property type="entry name" value="DEAD"/>
    <property type="match status" value="1"/>
</dbReference>
<sequence length="614" mass="69634">MNYYKVILFRSSAPTLTYQHSKSIEIGRVVEVPLNSTIKKAIVIESILKPTVDYKILDIKDISPKIYSSFQISIAKFISSYYFSTLSLALSIFIPYTINKTKTLFTNSSLIYPILSKNQQKAYQEIKTHQASLLFGVTGSGKTEIFISLIADTLSEGKNSILLMPEISLTPQMARRLKAYFGDMVAIWHSKLSKKKKDEILKSLEDGKIRVIAGARSALFLPIDNIGLIVVDEEHDDSYKASSKPRYNARDMALLIANRLGAKALLVSATPSLSSYYKLPVVKLDKAFIESKKRYIFKSSSNTIDKTILKSIDNNFIKSNQSILFIPTRGNFKYLYCTSCGETHKCPYCSVGMSIHIKRRVLQCHYCNFTQRIEEVCSSCGYTPLETQRIGTAEAIDIIEANIDNLVVEQLDRDTITTANKLEKALNRFDKNKSHILVGTQMISKGHDYPNVTLGIITGLDYMLSIPDYRASQKAMSMLFQVAGRCGRAKEGTVIVETNQKEFFSAYLDDYERFLKDELEFVRDFYPPFTSLARVLISHKYRSKAQDIMNNTLKKLENVDIEIVGYGEAPIEKVANRYRYNILLRTIKKTTLLKALNFINSNDIEIDIDPVEFS</sequence>
<evidence type="ECO:0000256" key="10">
    <source>
        <dbReference type="ARBA" id="ARBA00023235"/>
    </source>
</evidence>
<dbReference type="InterPro" id="IPR005259">
    <property type="entry name" value="PriA"/>
</dbReference>
<dbReference type="GO" id="GO:0006302">
    <property type="term" value="P:double-strand break repair"/>
    <property type="evidence" value="ECO:0007669"/>
    <property type="project" value="InterPro"/>
</dbReference>
<evidence type="ECO:0000256" key="6">
    <source>
        <dbReference type="ARBA" id="ARBA00022806"/>
    </source>
</evidence>
<dbReference type="HAMAP" id="MF_00983">
    <property type="entry name" value="PriA"/>
    <property type="match status" value="1"/>
</dbReference>
<evidence type="ECO:0000256" key="8">
    <source>
        <dbReference type="ARBA" id="ARBA00022840"/>
    </source>
</evidence>
<keyword evidence="7" id="KW-0862">Zinc</keyword>
<reference evidence="16" key="1">
    <citation type="submission" date="2016-10" db="EMBL/GenBank/DDBJ databases">
        <authorList>
            <person name="de Groot N.N."/>
        </authorList>
    </citation>
    <scope>NUCLEOTIDE SEQUENCE</scope>
</reference>
<dbReference type="InterPro" id="IPR001650">
    <property type="entry name" value="Helicase_C-like"/>
</dbReference>
<keyword evidence="6 16" id="KW-0347">Helicase</keyword>
<proteinExistence type="inferred from homology"/>
<dbReference type="InterPro" id="IPR042115">
    <property type="entry name" value="PriA_3primeBD_sf"/>
</dbReference>
<dbReference type="GO" id="GO:0006310">
    <property type="term" value="P:DNA recombination"/>
    <property type="evidence" value="ECO:0007669"/>
    <property type="project" value="InterPro"/>
</dbReference>
<evidence type="ECO:0000256" key="3">
    <source>
        <dbReference type="ARBA" id="ARBA00022723"/>
    </source>
</evidence>
<evidence type="ECO:0000259" key="14">
    <source>
        <dbReference type="PROSITE" id="PS51192"/>
    </source>
</evidence>
<dbReference type="Gene3D" id="3.40.1440.60">
    <property type="entry name" value="PriA, 3(prime) DNA-binding domain"/>
    <property type="match status" value="1"/>
</dbReference>
<keyword evidence="13" id="KW-1133">Transmembrane helix</keyword>
<dbReference type="Pfam" id="PF17764">
    <property type="entry name" value="PriA_3primeBD"/>
    <property type="match status" value="1"/>
</dbReference>
<dbReference type="SMART" id="SM00487">
    <property type="entry name" value="DEXDc"/>
    <property type="match status" value="1"/>
</dbReference>
<dbReference type="NCBIfam" id="NF004069">
    <property type="entry name" value="PRK05580.2-1"/>
    <property type="match status" value="1"/>
</dbReference>
<dbReference type="PANTHER" id="PTHR30580">
    <property type="entry name" value="PRIMOSOMAL PROTEIN N"/>
    <property type="match status" value="1"/>
</dbReference>
<feature type="domain" description="Helicase ATP-binding" evidence="14">
    <location>
        <begin position="123"/>
        <end position="289"/>
    </location>
</feature>
<dbReference type="Pfam" id="PF00271">
    <property type="entry name" value="Helicase_C"/>
    <property type="match status" value="1"/>
</dbReference>
<organism evidence="16">
    <name type="scientific">hydrothermal vent metagenome</name>
    <dbReference type="NCBI Taxonomy" id="652676"/>
    <lineage>
        <taxon>unclassified sequences</taxon>
        <taxon>metagenomes</taxon>
        <taxon>ecological metagenomes</taxon>
    </lineage>
</organism>
<evidence type="ECO:0000256" key="7">
    <source>
        <dbReference type="ARBA" id="ARBA00022833"/>
    </source>
</evidence>
<dbReference type="GO" id="GO:0006270">
    <property type="term" value="P:DNA replication initiation"/>
    <property type="evidence" value="ECO:0007669"/>
    <property type="project" value="TreeGrafter"/>
</dbReference>
<evidence type="ECO:0000259" key="15">
    <source>
        <dbReference type="PROSITE" id="PS51194"/>
    </source>
</evidence>
<evidence type="ECO:0000256" key="11">
    <source>
        <dbReference type="ARBA" id="ARBA00034808"/>
    </source>
</evidence>
<keyword evidence="4" id="KW-0547">Nucleotide-binding</keyword>
<dbReference type="Pfam" id="PF18319">
    <property type="entry name" value="Zn_ribbon_PriA"/>
    <property type="match status" value="1"/>
</dbReference>
<dbReference type="GO" id="GO:0046872">
    <property type="term" value="F:metal ion binding"/>
    <property type="evidence" value="ECO:0007669"/>
    <property type="project" value="UniProtKB-KW"/>
</dbReference>
<dbReference type="SMART" id="SM00490">
    <property type="entry name" value="HELICc"/>
    <property type="match status" value="1"/>
</dbReference>
<dbReference type="EC" id="5.6.2.4" evidence="11"/>
<dbReference type="Pfam" id="PF18074">
    <property type="entry name" value="PriA_C"/>
    <property type="match status" value="1"/>
</dbReference>
<dbReference type="EMBL" id="FRYL01000021">
    <property type="protein sequence ID" value="SHO80927.1"/>
    <property type="molecule type" value="Genomic_DNA"/>
</dbReference>
<dbReference type="GO" id="GO:1990077">
    <property type="term" value="C:primosome complex"/>
    <property type="evidence" value="ECO:0007669"/>
    <property type="project" value="UniProtKB-KW"/>
</dbReference>
<dbReference type="Gene3D" id="3.40.50.300">
    <property type="entry name" value="P-loop containing nucleotide triphosphate hydrolases"/>
    <property type="match status" value="2"/>
</dbReference>
<dbReference type="InterPro" id="IPR041222">
    <property type="entry name" value="PriA_3primeBD"/>
</dbReference>
<dbReference type="InterPro" id="IPR041236">
    <property type="entry name" value="PriA_C"/>
</dbReference>
<gene>
    <name evidence="16" type="ORF">MNB_SV-15-578</name>
</gene>
<evidence type="ECO:0000256" key="9">
    <source>
        <dbReference type="ARBA" id="ARBA00023125"/>
    </source>
</evidence>
<evidence type="ECO:0000256" key="12">
    <source>
        <dbReference type="ARBA" id="ARBA00048988"/>
    </source>
</evidence>
<dbReference type="PROSITE" id="PS51194">
    <property type="entry name" value="HELICASE_CTER"/>
    <property type="match status" value="1"/>
</dbReference>
<accession>A0A1W1EJB6</accession>
<dbReference type="GO" id="GO:0006269">
    <property type="term" value="P:DNA replication, synthesis of primer"/>
    <property type="evidence" value="ECO:0007669"/>
    <property type="project" value="UniProtKB-KW"/>
</dbReference>
<evidence type="ECO:0000313" key="16">
    <source>
        <dbReference type="EMBL" id="SHO80927.1"/>
    </source>
</evidence>
<dbReference type="AlphaFoldDB" id="A0A1W1EJB6"/>
<dbReference type="InterPro" id="IPR011545">
    <property type="entry name" value="DEAD/DEAH_box_helicase_dom"/>
</dbReference>
<keyword evidence="5" id="KW-0378">Hydrolase</keyword>
<keyword evidence="10" id="KW-0413">Isomerase</keyword>
<dbReference type="NCBIfam" id="TIGR00595">
    <property type="entry name" value="priA"/>
    <property type="match status" value="1"/>
</dbReference>
<dbReference type="InterPro" id="IPR027417">
    <property type="entry name" value="P-loop_NTPase"/>
</dbReference>
<keyword evidence="2" id="KW-0235">DNA replication</keyword>
<keyword evidence="8" id="KW-0067">ATP-binding</keyword>
<dbReference type="GO" id="GO:0016787">
    <property type="term" value="F:hydrolase activity"/>
    <property type="evidence" value="ECO:0007669"/>
    <property type="project" value="UniProtKB-KW"/>
</dbReference>
<evidence type="ECO:0000256" key="5">
    <source>
        <dbReference type="ARBA" id="ARBA00022801"/>
    </source>
</evidence>
<evidence type="ECO:0000256" key="13">
    <source>
        <dbReference type="SAM" id="Phobius"/>
    </source>
</evidence>
<keyword evidence="13" id="KW-0812">Transmembrane</keyword>
<keyword evidence="3" id="KW-0479">Metal-binding</keyword>
<keyword evidence="1" id="KW-0639">Primosome</keyword>
<dbReference type="InterPro" id="IPR014001">
    <property type="entry name" value="Helicase_ATP-bd"/>
</dbReference>
<name>A0A1W1EJB6_9ZZZZ</name>
<dbReference type="GO" id="GO:0043138">
    <property type="term" value="F:3'-5' DNA helicase activity"/>
    <property type="evidence" value="ECO:0007669"/>
    <property type="project" value="UniProtKB-EC"/>
</dbReference>
<feature type="domain" description="Helicase C-terminal" evidence="15">
    <location>
        <begin position="368"/>
        <end position="533"/>
    </location>
</feature>
<protein>
    <recommendedName>
        <fullName evidence="11">DNA 3'-5' helicase</fullName>
        <ecNumber evidence="11">5.6.2.4</ecNumber>
    </recommendedName>
</protein>
<dbReference type="GO" id="GO:0005524">
    <property type="term" value="F:ATP binding"/>
    <property type="evidence" value="ECO:0007669"/>
    <property type="project" value="UniProtKB-KW"/>
</dbReference>
<dbReference type="GO" id="GO:0003677">
    <property type="term" value="F:DNA binding"/>
    <property type="evidence" value="ECO:0007669"/>
    <property type="project" value="UniProtKB-KW"/>
</dbReference>
<keyword evidence="9" id="KW-0238">DNA-binding</keyword>
<evidence type="ECO:0000256" key="1">
    <source>
        <dbReference type="ARBA" id="ARBA00022515"/>
    </source>
</evidence>
<dbReference type="PROSITE" id="PS51192">
    <property type="entry name" value="HELICASE_ATP_BIND_1"/>
    <property type="match status" value="1"/>
</dbReference>
<keyword evidence="13" id="KW-0472">Membrane</keyword>
<dbReference type="InterPro" id="IPR040498">
    <property type="entry name" value="PriA_CRR"/>
</dbReference>
<evidence type="ECO:0000256" key="4">
    <source>
        <dbReference type="ARBA" id="ARBA00022741"/>
    </source>
</evidence>